<dbReference type="Proteomes" id="UP000030106">
    <property type="component" value="Unassembled WGS sequence"/>
</dbReference>
<organism evidence="2 3">
    <name type="scientific">Beauveria bassiana D1-5</name>
    <dbReference type="NCBI Taxonomy" id="1245745"/>
    <lineage>
        <taxon>Eukaryota</taxon>
        <taxon>Fungi</taxon>
        <taxon>Dikarya</taxon>
        <taxon>Ascomycota</taxon>
        <taxon>Pezizomycotina</taxon>
        <taxon>Sordariomycetes</taxon>
        <taxon>Hypocreomycetidae</taxon>
        <taxon>Hypocreales</taxon>
        <taxon>Cordycipitaceae</taxon>
        <taxon>Beauveria</taxon>
    </lineage>
</organism>
<feature type="compositionally biased region" description="Basic and acidic residues" evidence="1">
    <location>
        <begin position="70"/>
        <end position="80"/>
    </location>
</feature>
<dbReference type="STRING" id="1245745.A0A0A2VKP9"/>
<feature type="compositionally biased region" description="Polar residues" evidence="1">
    <location>
        <begin position="7"/>
        <end position="16"/>
    </location>
</feature>
<dbReference type="AlphaFoldDB" id="A0A0A2VKP9"/>
<proteinExistence type="predicted"/>
<evidence type="ECO:0000313" key="2">
    <source>
        <dbReference type="EMBL" id="KGQ06685.1"/>
    </source>
</evidence>
<dbReference type="EMBL" id="ANFO01000777">
    <property type="protein sequence ID" value="KGQ06685.1"/>
    <property type="molecule type" value="Genomic_DNA"/>
</dbReference>
<evidence type="ECO:0000313" key="3">
    <source>
        <dbReference type="Proteomes" id="UP000030106"/>
    </source>
</evidence>
<feature type="compositionally biased region" description="Low complexity" evidence="1">
    <location>
        <begin position="60"/>
        <end position="69"/>
    </location>
</feature>
<name>A0A0A2VKP9_BEABA</name>
<feature type="compositionally biased region" description="Low complexity" evidence="1">
    <location>
        <begin position="198"/>
        <end position="208"/>
    </location>
</feature>
<feature type="compositionally biased region" description="Polar residues" evidence="1">
    <location>
        <begin position="168"/>
        <end position="178"/>
    </location>
</feature>
<feature type="compositionally biased region" description="Polar residues" evidence="1">
    <location>
        <begin position="82"/>
        <end position="91"/>
    </location>
</feature>
<feature type="region of interest" description="Disordered" evidence="1">
    <location>
        <begin position="355"/>
        <end position="375"/>
    </location>
</feature>
<gene>
    <name evidence="2" type="ORF">BBAD15_g7983</name>
</gene>
<accession>A0A0A2VKP9</accession>
<evidence type="ECO:0000256" key="1">
    <source>
        <dbReference type="SAM" id="MobiDB-lite"/>
    </source>
</evidence>
<feature type="compositionally biased region" description="Polar residues" evidence="1">
    <location>
        <begin position="48"/>
        <end position="59"/>
    </location>
</feature>
<dbReference type="HOGENOM" id="CLU_622536_0_0_1"/>
<protein>
    <submittedName>
        <fullName evidence="2">Uncharacterized protein</fullName>
    </submittedName>
</protein>
<feature type="region of interest" description="Disordered" evidence="1">
    <location>
        <begin position="275"/>
        <end position="298"/>
    </location>
</feature>
<sequence length="507" mass="53856">MARVETTFGTDSSAVRNPNHAPSGHDPAATPQSPVGPSDEIKDRPRTEISQTAAGGTETSSGSNAGRSSRAVDHDREHAGNRHNSVSSQQASPPPTAGHGSNIAELAAKAPETAGVLESQDLLGPETEGHTAAHFAVVIPKPDDESQVQAGQGSVDTKPAEKSKRQTRGMNATTSESLNWRKRSATSRTLPTIEDTAGKTSSTGKSTGMAKLPRVAESNKQQSGSGVNGLPRSSSKPPTTNLDNTGEITETDLNEAADAGFRLGVLQTGVQCTRAAAPQSATAPRTSTKGKRKATAGHTAIKRPRKAFGTETVLLTTKDTADETTSIGTPAEATSPFRTTENETLRAFTNKEWKTQDSLQRPVSHDGSATEENSACEDLEARYAARAERQLRRTRFNKQKKVTFEPSNQDAPHGSQIFVQGAPCRPTVATREVELPTPTNGESAATTKSRLLLSYANIQIMTPDGDGSLKIEVDGHWAIKFVDKPVPFPSRGSPSTIWVSPMRPLHP</sequence>
<reference evidence="2 3" key="1">
    <citation type="submission" date="2012-10" db="EMBL/GenBank/DDBJ databases">
        <title>Genome sequencing and analysis of entomopathogenic fungi Beauveria bassiana D1-5.</title>
        <authorList>
            <person name="Li Q."/>
            <person name="Wang L."/>
            <person name="Zhang Z."/>
            <person name="Wang Q."/>
            <person name="Ren J."/>
            <person name="Wang M."/>
            <person name="Xu W."/>
            <person name="Wang J."/>
            <person name="Lu Y."/>
            <person name="Du Q."/>
            <person name="Sun Z."/>
        </authorList>
    </citation>
    <scope>NUCLEOTIDE SEQUENCE [LARGE SCALE GENOMIC DNA]</scope>
    <source>
        <strain evidence="2 3">D1-5</strain>
    </source>
</reference>
<feature type="region of interest" description="Disordered" evidence="1">
    <location>
        <begin position="1"/>
        <end position="246"/>
    </location>
</feature>
<feature type="compositionally biased region" description="Basic residues" evidence="1">
    <location>
        <begin position="288"/>
        <end position="298"/>
    </location>
</feature>
<feature type="compositionally biased region" description="Polar residues" evidence="1">
    <location>
        <begin position="218"/>
        <end position="246"/>
    </location>
</feature>
<comment type="caution">
    <text evidence="2">The sequence shown here is derived from an EMBL/GenBank/DDBJ whole genome shotgun (WGS) entry which is preliminary data.</text>
</comment>